<evidence type="ECO:0000313" key="2">
    <source>
        <dbReference type="Proteomes" id="UP001164929"/>
    </source>
</evidence>
<reference evidence="1" key="1">
    <citation type="journal article" date="2023" name="Mol. Ecol. Resour.">
        <title>Chromosome-level genome assembly of a triploid poplar Populus alba 'Berolinensis'.</title>
        <authorList>
            <person name="Chen S."/>
            <person name="Yu Y."/>
            <person name="Wang X."/>
            <person name="Wang S."/>
            <person name="Zhang T."/>
            <person name="Zhou Y."/>
            <person name="He R."/>
            <person name="Meng N."/>
            <person name="Wang Y."/>
            <person name="Liu W."/>
            <person name="Liu Z."/>
            <person name="Liu J."/>
            <person name="Guo Q."/>
            <person name="Huang H."/>
            <person name="Sederoff R.R."/>
            <person name="Wang G."/>
            <person name="Qu G."/>
            <person name="Chen S."/>
        </authorList>
    </citation>
    <scope>NUCLEOTIDE SEQUENCE</scope>
    <source>
        <strain evidence="1">SC-2020</strain>
    </source>
</reference>
<comment type="caution">
    <text evidence="1">The sequence shown here is derived from an EMBL/GenBank/DDBJ whole genome shotgun (WGS) entry which is preliminary data.</text>
</comment>
<organism evidence="1 2">
    <name type="scientific">Populus alba x Populus x berolinensis</name>
    <dbReference type="NCBI Taxonomy" id="444605"/>
    <lineage>
        <taxon>Eukaryota</taxon>
        <taxon>Viridiplantae</taxon>
        <taxon>Streptophyta</taxon>
        <taxon>Embryophyta</taxon>
        <taxon>Tracheophyta</taxon>
        <taxon>Spermatophyta</taxon>
        <taxon>Magnoliopsida</taxon>
        <taxon>eudicotyledons</taxon>
        <taxon>Gunneridae</taxon>
        <taxon>Pentapetalae</taxon>
        <taxon>rosids</taxon>
        <taxon>fabids</taxon>
        <taxon>Malpighiales</taxon>
        <taxon>Salicaceae</taxon>
        <taxon>Saliceae</taxon>
        <taxon>Populus</taxon>
    </lineage>
</organism>
<name>A0AAD6RFA7_9ROSI</name>
<proteinExistence type="predicted"/>
<sequence>MEAWQENNTTAESQNLLIQNTKSMYPEHMNLCLMKIYGFMASEESKGNLFEFIAYIVACRKSHVSRVARHQRVLFHPSLRLQKREKYMLALLEVVPDTD</sequence>
<protein>
    <submittedName>
        <fullName evidence="1">Uncharacterized protein</fullName>
    </submittedName>
</protein>
<dbReference type="EMBL" id="JAQIZT010000002">
    <property type="protein sequence ID" value="KAJ7007950.1"/>
    <property type="molecule type" value="Genomic_DNA"/>
</dbReference>
<dbReference type="AlphaFoldDB" id="A0AAD6RFA7"/>
<dbReference type="Proteomes" id="UP001164929">
    <property type="component" value="Chromosome 2"/>
</dbReference>
<accession>A0AAD6RFA7</accession>
<keyword evidence="2" id="KW-1185">Reference proteome</keyword>
<evidence type="ECO:0000313" key="1">
    <source>
        <dbReference type="EMBL" id="KAJ7007950.1"/>
    </source>
</evidence>
<gene>
    <name evidence="1" type="ORF">NC653_006854</name>
</gene>